<dbReference type="InterPro" id="IPR002986">
    <property type="entry name" value="DAP_deCOOHase_LysA"/>
</dbReference>
<evidence type="ECO:0000256" key="5">
    <source>
        <dbReference type="ARBA" id="ARBA00023239"/>
    </source>
</evidence>
<dbReference type="InterPro" id="IPR009006">
    <property type="entry name" value="Ala_racemase/Decarboxylase_C"/>
</dbReference>
<evidence type="ECO:0000256" key="7">
    <source>
        <dbReference type="RuleBase" id="RU003737"/>
    </source>
</evidence>
<dbReference type="GO" id="GO:0008836">
    <property type="term" value="F:diaminopimelate decarboxylase activity"/>
    <property type="evidence" value="ECO:0007669"/>
    <property type="project" value="UniProtKB-EC"/>
</dbReference>
<keyword evidence="4" id="KW-0028">Amino-acid biosynthesis</keyword>
<sequence>MSDGEWRVQGVSASELAREFGTPLFVYDSEVLKASYAGLRERLHPAVDVLLSLKANPNVSVCSYLGSLGAGAEVSSLTELNTAQWAGIPPERTIFLGPGKTRRELEACVSGDLHATVCESLEELLVLERIAREAGVDDVPVLLRINPDFHTKGSGLAMGGKPRQFGTDVEVLRGASGMLAGLRRVRVLGFHVYMGTRFLKHEDLVHNTEQILRIVSELAVETGTSLETVDFGGGFGIAYFDNEKDLDIDLLVAGINDVVRSFLRDHPGCRLITELGRYLTALCGTYMVSALYVKQSMGEHFVVTDGGTNHHMAAVGVGSFVKRNFPMRSLSRGRDGGSREYTVTGPLCTPNDVLGRRVLLPAVEPGDLLGVERSGAYGPTASPGLFLSHGYPSEVLVHNGVPHLVRTRDRSTDLLVKQRLIDFTADPEQTYEYREQELRK</sequence>
<comment type="caution">
    <text evidence="10">The sequence shown here is derived from an EMBL/GenBank/DDBJ whole genome shotgun (WGS) entry which is preliminary data.</text>
</comment>
<dbReference type="Pfam" id="PF00278">
    <property type="entry name" value="Orn_DAP_Arg_deC"/>
    <property type="match status" value="1"/>
</dbReference>
<accession>A0A852U4Y0</accession>
<dbReference type="SUPFAM" id="SSF50621">
    <property type="entry name" value="Alanine racemase C-terminal domain-like"/>
    <property type="match status" value="1"/>
</dbReference>
<keyword evidence="3 6" id="KW-0663">Pyridoxal phosphate</keyword>
<dbReference type="Gene3D" id="3.20.20.10">
    <property type="entry name" value="Alanine racemase"/>
    <property type="match status" value="1"/>
</dbReference>
<name>A0A852U4Y0_9ACTN</name>
<evidence type="ECO:0000256" key="2">
    <source>
        <dbReference type="ARBA" id="ARBA00022793"/>
    </source>
</evidence>
<dbReference type="PANTHER" id="PTHR43727">
    <property type="entry name" value="DIAMINOPIMELATE DECARBOXYLASE"/>
    <property type="match status" value="1"/>
</dbReference>
<comment type="cofactor">
    <cofactor evidence="1 6">
        <name>pyridoxal 5'-phosphate</name>
        <dbReference type="ChEBI" id="CHEBI:597326"/>
    </cofactor>
</comment>
<keyword evidence="2" id="KW-0210">Decarboxylase</keyword>
<evidence type="ECO:0000256" key="1">
    <source>
        <dbReference type="ARBA" id="ARBA00001933"/>
    </source>
</evidence>
<evidence type="ECO:0000256" key="6">
    <source>
        <dbReference type="PIRSR" id="PIRSR600183-50"/>
    </source>
</evidence>
<evidence type="ECO:0000313" key="10">
    <source>
        <dbReference type="EMBL" id="NYE50595.1"/>
    </source>
</evidence>
<gene>
    <name evidence="10" type="ORF">HDA32_005715</name>
</gene>
<dbReference type="RefSeq" id="WP_179646052.1">
    <property type="nucleotide sequence ID" value="NZ_BAAAYY010000044.1"/>
</dbReference>
<dbReference type="SUPFAM" id="SSF51419">
    <property type="entry name" value="PLP-binding barrel"/>
    <property type="match status" value="1"/>
</dbReference>
<dbReference type="Gene3D" id="2.40.37.10">
    <property type="entry name" value="Lyase, Ornithine Decarboxylase, Chain A, domain 1"/>
    <property type="match status" value="1"/>
</dbReference>
<dbReference type="PRINTS" id="PR01181">
    <property type="entry name" value="DAPDCRBXLASE"/>
</dbReference>
<dbReference type="AlphaFoldDB" id="A0A852U4Y0"/>
<dbReference type="EMBL" id="JACCCC010000001">
    <property type="protein sequence ID" value="NYE50595.1"/>
    <property type="molecule type" value="Genomic_DNA"/>
</dbReference>
<feature type="active site" description="Proton donor" evidence="6">
    <location>
        <position position="348"/>
    </location>
</feature>
<dbReference type="PRINTS" id="PR01179">
    <property type="entry name" value="ODADCRBXLASE"/>
</dbReference>
<keyword evidence="4" id="KW-0457">Lysine biosynthesis</keyword>
<dbReference type="EC" id="4.1.1.20" evidence="10"/>
<dbReference type="InterPro" id="IPR022643">
    <property type="entry name" value="De-COase2_C"/>
</dbReference>
<protein>
    <submittedName>
        <fullName evidence="10">Diaminopimelate decarboxylase</fullName>
        <ecNumber evidence="10">4.1.1.20</ecNumber>
    </submittedName>
</protein>
<dbReference type="InterPro" id="IPR022644">
    <property type="entry name" value="De-COase2_N"/>
</dbReference>
<reference evidence="10 11" key="1">
    <citation type="submission" date="2020-07" db="EMBL/GenBank/DDBJ databases">
        <title>Sequencing the genomes of 1000 actinobacteria strains.</title>
        <authorList>
            <person name="Klenk H.-P."/>
        </authorList>
    </citation>
    <scope>NUCLEOTIDE SEQUENCE [LARGE SCALE GENOMIC DNA]</scope>
    <source>
        <strain evidence="10 11">CXB654</strain>
    </source>
</reference>
<dbReference type="Proteomes" id="UP000589036">
    <property type="component" value="Unassembled WGS sequence"/>
</dbReference>
<dbReference type="InterPro" id="IPR029066">
    <property type="entry name" value="PLP-binding_barrel"/>
</dbReference>
<feature type="modified residue" description="N6-(pyridoxal phosphate)lysine" evidence="6">
    <location>
        <position position="54"/>
    </location>
</feature>
<proteinExistence type="inferred from homology"/>
<feature type="domain" description="Orn/DAP/Arg decarboxylase 2 N-terminal" evidence="9">
    <location>
        <begin position="43"/>
        <end position="281"/>
    </location>
</feature>
<dbReference type="GO" id="GO:0009089">
    <property type="term" value="P:lysine biosynthetic process via diaminopimelate"/>
    <property type="evidence" value="ECO:0007669"/>
    <property type="project" value="InterPro"/>
</dbReference>
<evidence type="ECO:0000259" key="9">
    <source>
        <dbReference type="Pfam" id="PF02784"/>
    </source>
</evidence>
<organism evidence="10 11">
    <name type="scientific">Spinactinospora alkalitolerans</name>
    <dbReference type="NCBI Taxonomy" id="687207"/>
    <lineage>
        <taxon>Bacteria</taxon>
        <taxon>Bacillati</taxon>
        <taxon>Actinomycetota</taxon>
        <taxon>Actinomycetes</taxon>
        <taxon>Streptosporangiales</taxon>
        <taxon>Nocardiopsidaceae</taxon>
        <taxon>Spinactinospora</taxon>
    </lineage>
</organism>
<keyword evidence="11" id="KW-1185">Reference proteome</keyword>
<dbReference type="PANTHER" id="PTHR43727:SF2">
    <property type="entry name" value="GROUP IV DECARBOXYLASE"/>
    <property type="match status" value="1"/>
</dbReference>
<feature type="domain" description="Orn/DAP/Arg decarboxylase 2 C-terminal" evidence="8">
    <location>
        <begin position="28"/>
        <end position="375"/>
    </location>
</feature>
<dbReference type="InterPro" id="IPR000183">
    <property type="entry name" value="Orn/DAP/Arg_de-COase"/>
</dbReference>
<evidence type="ECO:0000259" key="8">
    <source>
        <dbReference type="Pfam" id="PF00278"/>
    </source>
</evidence>
<evidence type="ECO:0000256" key="4">
    <source>
        <dbReference type="ARBA" id="ARBA00023154"/>
    </source>
</evidence>
<evidence type="ECO:0000313" key="11">
    <source>
        <dbReference type="Proteomes" id="UP000589036"/>
    </source>
</evidence>
<comment type="similarity">
    <text evidence="7">Belongs to the Orn/Lys/Arg decarboxylase class-II family.</text>
</comment>
<evidence type="ECO:0000256" key="3">
    <source>
        <dbReference type="ARBA" id="ARBA00022898"/>
    </source>
</evidence>
<dbReference type="Pfam" id="PF02784">
    <property type="entry name" value="Orn_Arg_deC_N"/>
    <property type="match status" value="1"/>
</dbReference>
<keyword evidence="5 10" id="KW-0456">Lyase</keyword>